<feature type="domain" description="C-type lectin" evidence="1">
    <location>
        <begin position="273"/>
        <end position="350"/>
    </location>
</feature>
<dbReference type="Proteomes" id="UP000290572">
    <property type="component" value="Unassembled WGS sequence"/>
</dbReference>
<keyword evidence="3" id="KW-1185">Reference proteome</keyword>
<dbReference type="InterPro" id="IPR016187">
    <property type="entry name" value="CTDL_fold"/>
</dbReference>
<dbReference type="SMART" id="SM00034">
    <property type="entry name" value="CLECT"/>
    <property type="match status" value="3"/>
</dbReference>
<feature type="domain" description="C-type lectin" evidence="1">
    <location>
        <begin position="355"/>
        <end position="456"/>
    </location>
</feature>
<dbReference type="EMBL" id="QBIY01010116">
    <property type="protein sequence ID" value="RXN35912.1"/>
    <property type="molecule type" value="Genomic_DNA"/>
</dbReference>
<reference evidence="2 3" key="1">
    <citation type="submission" date="2018-03" db="EMBL/GenBank/DDBJ databases">
        <title>Draft genome sequence of Rohu Carp (Labeo rohita).</title>
        <authorList>
            <person name="Das P."/>
            <person name="Kushwaha B."/>
            <person name="Joshi C.G."/>
            <person name="Kumar D."/>
            <person name="Nagpure N.S."/>
            <person name="Sahoo L."/>
            <person name="Das S.P."/>
            <person name="Bit A."/>
            <person name="Patnaik S."/>
            <person name="Meher P.K."/>
            <person name="Jayasankar P."/>
            <person name="Koringa P.G."/>
            <person name="Patel N.V."/>
            <person name="Hinsu A.T."/>
            <person name="Kumar R."/>
            <person name="Pandey M."/>
            <person name="Agarwal S."/>
            <person name="Srivastava S."/>
            <person name="Singh M."/>
            <person name="Iquebal M.A."/>
            <person name="Jaiswal S."/>
            <person name="Angadi U.B."/>
            <person name="Kumar N."/>
            <person name="Raza M."/>
            <person name="Shah T.M."/>
            <person name="Rai A."/>
            <person name="Jena J.K."/>
        </authorList>
    </citation>
    <scope>NUCLEOTIDE SEQUENCE [LARGE SCALE GENOMIC DNA]</scope>
    <source>
        <strain evidence="2">DASCIFA01</strain>
        <tissue evidence="2">Testis</tissue>
    </source>
</reference>
<evidence type="ECO:0000259" key="1">
    <source>
        <dbReference type="PROSITE" id="PS50041"/>
    </source>
</evidence>
<dbReference type="PANTHER" id="PTHR45784">
    <property type="entry name" value="C-TYPE LECTIN DOMAIN FAMILY 20 MEMBER A-RELATED"/>
    <property type="match status" value="1"/>
</dbReference>
<accession>A0A498NUS8</accession>
<sequence length="827" mass="95500">MAKSARIGSDVYKKRKAHICMLFSEFDKLTTIIDLYRGVLPTFQVFLKKLQHEKPTIHVLHAEMLLLVRELLSKFMKPETIPLSAKGLLKLNVHQRDLQYTDKRLSVGRFSFFALNKARVEKKSWVQKVYSSLREGYIKAATFLLKNLPLNNNIITSLSALTPSLILHESVQGAFNTLAKALPNAVKSEELGQLDEEVRAYQINTDLGAQAKCFEENNARIDVDRWNGKVVLDRHCCMPNDFEAVSINGDHMCNSKHYEFLVLVNVHFVTKIFSMRQYHFINERKNWTEAQRYCREKYTDLVTVDNMNDMNELKKSVNVGSLLYVYIGLHKTSRYKWQWSSANAGLVLVNQMMKWRDAQSYCRQNHIDLVSVRNQNENQQVEQLINDRHLSGSYIWIGLFRDSWQWSDQSDSSFRYWNPIEPNNMGGAENRTVIEPNAQGQWNDIPWDYKYPFVCHEALCSVSECVQRQYHFINERKNWTEAQRYCREKYTDLATVDNMNDMNELKKSVNYSSVQYVWIGLQETGRDEWQWSSGEPALYLNWATGQPEGRDDCGMMLNGQCHDLPCNSAKHFICNNTNTGLVFVNHTMNWRDSQSYCRQNHTDLVSVRNQNENQQVEKIISDRNLSGSVCSESETHGSGQIRVTPHSDTGGLINLIMLEVLKTVQLSIRAFRDGGMTSLVPTSFHLCVMKSLSSFCLWFVLCPDFDSELILIKENLTWSEALSYCRQNDVDLVSVHSEEIQRGVMNVVKRASTAAVWLGLHNYCSMNMWLWVSGEIVCYHNWAPGNGTTRENCSLENRKGAVQSGGDQRWISLPESHKLNFICRKKE</sequence>
<protein>
    <submittedName>
        <fullName evidence="2">C-type mannose receptor 2-like protein</fullName>
    </submittedName>
</protein>
<keyword evidence="2" id="KW-0675">Receptor</keyword>
<dbReference type="SUPFAM" id="SSF56436">
    <property type="entry name" value="C-type lectin-like"/>
    <property type="match status" value="5"/>
</dbReference>
<name>A0A498NUS8_LABRO</name>
<dbReference type="AlphaFoldDB" id="A0A498NUS8"/>
<dbReference type="PANTHER" id="PTHR45784:SF3">
    <property type="entry name" value="C-TYPE LECTIN DOMAIN FAMILY 4 MEMBER K-LIKE-RELATED"/>
    <property type="match status" value="1"/>
</dbReference>
<dbReference type="Gene3D" id="3.10.100.10">
    <property type="entry name" value="Mannose-Binding Protein A, subunit A"/>
    <property type="match status" value="5"/>
</dbReference>
<dbReference type="PROSITE" id="PS50041">
    <property type="entry name" value="C_TYPE_LECTIN_2"/>
    <property type="match status" value="4"/>
</dbReference>
<dbReference type="CDD" id="cd03602">
    <property type="entry name" value="CLECT_1"/>
    <property type="match status" value="1"/>
</dbReference>
<feature type="domain" description="C-type lectin" evidence="1">
    <location>
        <begin position="713"/>
        <end position="824"/>
    </location>
</feature>
<feature type="domain" description="C-type lectin" evidence="1">
    <location>
        <begin position="470"/>
        <end position="575"/>
    </location>
</feature>
<dbReference type="STRING" id="84645.A0A498NUS8"/>
<dbReference type="InterPro" id="IPR016186">
    <property type="entry name" value="C-type_lectin-like/link_sf"/>
</dbReference>
<evidence type="ECO:0000313" key="3">
    <source>
        <dbReference type="Proteomes" id="UP000290572"/>
    </source>
</evidence>
<evidence type="ECO:0000313" key="2">
    <source>
        <dbReference type="EMBL" id="RXN35912.1"/>
    </source>
</evidence>
<dbReference type="InterPro" id="IPR001304">
    <property type="entry name" value="C-type_lectin-like"/>
</dbReference>
<comment type="caution">
    <text evidence="2">The sequence shown here is derived from an EMBL/GenBank/DDBJ whole genome shotgun (WGS) entry which is preliminary data.</text>
</comment>
<gene>
    <name evidence="2" type="ORF">ROHU_003413</name>
</gene>
<dbReference type="Pfam" id="PF00059">
    <property type="entry name" value="Lectin_C"/>
    <property type="match status" value="4"/>
</dbReference>
<organism evidence="2 3">
    <name type="scientific">Labeo rohita</name>
    <name type="common">Indian major carp</name>
    <name type="synonym">Cyprinus rohita</name>
    <dbReference type="NCBI Taxonomy" id="84645"/>
    <lineage>
        <taxon>Eukaryota</taxon>
        <taxon>Metazoa</taxon>
        <taxon>Chordata</taxon>
        <taxon>Craniata</taxon>
        <taxon>Vertebrata</taxon>
        <taxon>Euteleostomi</taxon>
        <taxon>Actinopterygii</taxon>
        <taxon>Neopterygii</taxon>
        <taxon>Teleostei</taxon>
        <taxon>Ostariophysi</taxon>
        <taxon>Cypriniformes</taxon>
        <taxon>Cyprinidae</taxon>
        <taxon>Labeoninae</taxon>
        <taxon>Labeonini</taxon>
        <taxon>Labeo</taxon>
    </lineage>
</organism>
<proteinExistence type="predicted"/>
<dbReference type="CDD" id="cd00037">
    <property type="entry name" value="CLECT"/>
    <property type="match status" value="1"/>
</dbReference>